<organism evidence="2 3">
    <name type="scientific">Elysia chlorotica</name>
    <name type="common">Eastern emerald elysia</name>
    <name type="synonym">Sea slug</name>
    <dbReference type="NCBI Taxonomy" id="188477"/>
    <lineage>
        <taxon>Eukaryota</taxon>
        <taxon>Metazoa</taxon>
        <taxon>Spiralia</taxon>
        <taxon>Lophotrochozoa</taxon>
        <taxon>Mollusca</taxon>
        <taxon>Gastropoda</taxon>
        <taxon>Heterobranchia</taxon>
        <taxon>Euthyneura</taxon>
        <taxon>Panpulmonata</taxon>
        <taxon>Sacoglossa</taxon>
        <taxon>Placobranchoidea</taxon>
        <taxon>Plakobranchidae</taxon>
        <taxon>Elysia</taxon>
    </lineage>
</organism>
<dbReference type="PANTHER" id="PTHR37445">
    <property type="entry name" value="PROTEIN CBG24663"/>
    <property type="match status" value="1"/>
</dbReference>
<dbReference type="SUPFAM" id="SSF57903">
    <property type="entry name" value="FYVE/PHD zinc finger"/>
    <property type="match status" value="1"/>
</dbReference>
<dbReference type="InterPro" id="IPR013083">
    <property type="entry name" value="Znf_RING/FYVE/PHD"/>
</dbReference>
<accession>A0A3S0ZQU2</accession>
<feature type="compositionally biased region" description="Basic and acidic residues" evidence="1">
    <location>
        <begin position="29"/>
        <end position="42"/>
    </location>
</feature>
<proteinExistence type="predicted"/>
<dbReference type="InterPro" id="IPR011011">
    <property type="entry name" value="Znf_FYVE_PHD"/>
</dbReference>
<dbReference type="AlphaFoldDB" id="A0A3S0ZQU2"/>
<comment type="caution">
    <text evidence="2">The sequence shown here is derived from an EMBL/GenBank/DDBJ whole genome shotgun (WGS) entry which is preliminary data.</text>
</comment>
<evidence type="ECO:0008006" key="4">
    <source>
        <dbReference type="Google" id="ProtNLM"/>
    </source>
</evidence>
<dbReference type="Gene3D" id="3.30.40.10">
    <property type="entry name" value="Zinc/RING finger domain, C3HC4 (zinc finger)"/>
    <property type="match status" value="1"/>
</dbReference>
<gene>
    <name evidence="2" type="ORF">EGW08_007643</name>
</gene>
<dbReference type="OrthoDB" id="6256962at2759"/>
<protein>
    <recommendedName>
        <fullName evidence="4">Zinc finger PHD-type domain-containing protein</fullName>
    </recommendedName>
</protein>
<dbReference type="Gene3D" id="3.30.70.1820">
    <property type="entry name" value="L1 transposable element, RRM domain"/>
    <property type="match status" value="1"/>
</dbReference>
<sequence>MMDSNDSETMAVVKTRLASTASLPGSKPSSRERNVKQAEKLKQNAHNPKQNREHNKTMNNQAQDDADIACCGRCSQTCNDGDRCIQCALCDTWYHARCEKIDDSTYEVLKKDGERPCPLIHFYCSNMCNNAASKFLGNFMKVEKEIKEMKAEVNQVVTQVKSIESGEFTEEMKTTIRDIARVEREAGETPDSKCDVAEIEERLKRKQNLIFFNIDESSAAEAKDRIEEDSKNILKVLEKIDVENCVDFEPPTRLGKKGEAPRPLKIRFNSSEACSRILKSASKLKGTKIYISRDMTPLERREWKELLEERNRKRQEALEKGIEANWVIRRGKVVNAARGERQPIKGHADSK</sequence>
<reference evidence="2 3" key="1">
    <citation type="submission" date="2019-01" db="EMBL/GenBank/DDBJ databases">
        <title>A draft genome assembly of the solar-powered sea slug Elysia chlorotica.</title>
        <authorList>
            <person name="Cai H."/>
            <person name="Li Q."/>
            <person name="Fang X."/>
            <person name="Li J."/>
            <person name="Curtis N.E."/>
            <person name="Altenburger A."/>
            <person name="Shibata T."/>
            <person name="Feng M."/>
            <person name="Maeda T."/>
            <person name="Schwartz J.A."/>
            <person name="Shigenobu S."/>
            <person name="Lundholm N."/>
            <person name="Nishiyama T."/>
            <person name="Yang H."/>
            <person name="Hasebe M."/>
            <person name="Li S."/>
            <person name="Pierce S.K."/>
            <person name="Wang J."/>
        </authorList>
    </citation>
    <scope>NUCLEOTIDE SEQUENCE [LARGE SCALE GENOMIC DNA]</scope>
    <source>
        <strain evidence="2">EC2010</strain>
        <tissue evidence="2">Whole organism of an adult</tissue>
    </source>
</reference>
<evidence type="ECO:0000313" key="2">
    <source>
        <dbReference type="EMBL" id="RUS84616.1"/>
    </source>
</evidence>
<evidence type="ECO:0000256" key="1">
    <source>
        <dbReference type="SAM" id="MobiDB-lite"/>
    </source>
</evidence>
<feature type="region of interest" description="Disordered" evidence="1">
    <location>
        <begin position="1"/>
        <end position="59"/>
    </location>
</feature>
<evidence type="ECO:0000313" key="3">
    <source>
        <dbReference type="Proteomes" id="UP000271974"/>
    </source>
</evidence>
<dbReference type="EMBL" id="RQTK01000200">
    <property type="protein sequence ID" value="RUS84616.1"/>
    <property type="molecule type" value="Genomic_DNA"/>
</dbReference>
<name>A0A3S0ZQU2_ELYCH</name>
<dbReference type="Proteomes" id="UP000271974">
    <property type="component" value="Unassembled WGS sequence"/>
</dbReference>
<dbReference type="PANTHER" id="PTHR37445:SF3">
    <property type="entry name" value="ZINC FINGER PHD-TYPE DOMAIN-CONTAINING PROTEIN"/>
    <property type="match status" value="1"/>
</dbReference>
<keyword evidence="3" id="KW-1185">Reference proteome</keyword>